<gene>
    <name evidence="2" type="ORF">JJ833_04105</name>
</gene>
<dbReference type="AlphaFoldDB" id="A0A9D9BWU7"/>
<comment type="caution">
    <text evidence="2">The sequence shown here is derived from an EMBL/GenBank/DDBJ whole genome shotgun (WGS) entry which is preliminary data.</text>
</comment>
<accession>A0A9D9BWU7</accession>
<sequence length="49" mass="5583">MITKQIRVVFLVDQFVFTDIESAKKFISESNYESSEADIDIPSAKGRDN</sequence>
<reference evidence="2" key="1">
    <citation type="journal article" date="2021" name="Front. Mar. Sci.">
        <title>Genomes of Diverse Isolates of Prochlorococcus High-Light-Adapted Clade II in the Western Pacific Ocean.</title>
        <authorList>
            <person name="Yan W."/>
            <person name="Feng X."/>
            <person name="Zhang W."/>
            <person name="Nawaz M.Z."/>
            <person name="Luo T."/>
            <person name="Zhang R."/>
            <person name="Jiao N."/>
        </authorList>
    </citation>
    <scope>NUCLEOTIDE SEQUENCE</scope>
    <source>
        <strain evidence="2">XMU1424</strain>
    </source>
</reference>
<feature type="region of interest" description="Disordered" evidence="1">
    <location>
        <begin position="29"/>
        <end position="49"/>
    </location>
</feature>
<name>A0A9D9BWU7_PROMR</name>
<evidence type="ECO:0000256" key="1">
    <source>
        <dbReference type="SAM" id="MobiDB-lite"/>
    </source>
</evidence>
<dbReference type="EMBL" id="JAEPLE010000002">
    <property type="protein sequence ID" value="MBO6988030.1"/>
    <property type="molecule type" value="Genomic_DNA"/>
</dbReference>
<protein>
    <submittedName>
        <fullName evidence="2">Uncharacterized protein</fullName>
    </submittedName>
</protein>
<proteinExistence type="predicted"/>
<evidence type="ECO:0000313" key="2">
    <source>
        <dbReference type="EMBL" id="MBO6988030.1"/>
    </source>
</evidence>
<organism evidence="2">
    <name type="scientific">Prochlorococcus marinus XMU1424</name>
    <dbReference type="NCBI Taxonomy" id="2774497"/>
    <lineage>
        <taxon>Bacteria</taxon>
        <taxon>Bacillati</taxon>
        <taxon>Cyanobacteriota</taxon>
        <taxon>Cyanophyceae</taxon>
        <taxon>Synechococcales</taxon>
        <taxon>Prochlorococcaceae</taxon>
        <taxon>Prochlorococcus</taxon>
    </lineage>
</organism>